<keyword evidence="2" id="KW-1185">Reference proteome</keyword>
<reference evidence="1 2" key="1">
    <citation type="submission" date="2019-02" db="EMBL/GenBank/DDBJ databases">
        <title>Deep-cultivation of Planctomycetes and their phenomic and genomic characterization uncovers novel biology.</title>
        <authorList>
            <person name="Wiegand S."/>
            <person name="Jogler M."/>
            <person name="Boedeker C."/>
            <person name="Pinto D."/>
            <person name="Vollmers J."/>
            <person name="Rivas-Marin E."/>
            <person name="Kohn T."/>
            <person name="Peeters S.H."/>
            <person name="Heuer A."/>
            <person name="Rast P."/>
            <person name="Oberbeckmann S."/>
            <person name="Bunk B."/>
            <person name="Jeske O."/>
            <person name="Meyerdierks A."/>
            <person name="Storesund J.E."/>
            <person name="Kallscheuer N."/>
            <person name="Luecker S."/>
            <person name="Lage O.M."/>
            <person name="Pohl T."/>
            <person name="Merkel B.J."/>
            <person name="Hornburger P."/>
            <person name="Mueller R.-W."/>
            <person name="Bruemmer F."/>
            <person name="Labrenz M."/>
            <person name="Spormann A.M."/>
            <person name="Op den Camp H."/>
            <person name="Overmann J."/>
            <person name="Amann R."/>
            <person name="Jetten M.S.M."/>
            <person name="Mascher T."/>
            <person name="Medema M.H."/>
            <person name="Devos D.P."/>
            <person name="Kaster A.-K."/>
            <person name="Ovreas L."/>
            <person name="Rohde M."/>
            <person name="Galperin M.Y."/>
            <person name="Jogler C."/>
        </authorList>
    </citation>
    <scope>NUCLEOTIDE SEQUENCE [LARGE SCALE GENOMIC DNA]</scope>
    <source>
        <strain evidence="1 2">KS4</strain>
    </source>
</reference>
<organism evidence="1 2">
    <name type="scientific">Poriferisphaera corsica</name>
    <dbReference type="NCBI Taxonomy" id="2528020"/>
    <lineage>
        <taxon>Bacteria</taxon>
        <taxon>Pseudomonadati</taxon>
        <taxon>Planctomycetota</taxon>
        <taxon>Phycisphaerae</taxon>
        <taxon>Phycisphaerales</taxon>
        <taxon>Phycisphaeraceae</taxon>
        <taxon>Poriferisphaera</taxon>
    </lineage>
</organism>
<gene>
    <name evidence="1" type="ORF">KS4_11210</name>
</gene>
<accession>A0A517YS74</accession>
<evidence type="ECO:0000313" key="1">
    <source>
        <dbReference type="EMBL" id="QDU33079.1"/>
    </source>
</evidence>
<evidence type="ECO:0000313" key="2">
    <source>
        <dbReference type="Proteomes" id="UP000317369"/>
    </source>
</evidence>
<dbReference type="KEGG" id="pcor:KS4_11210"/>
<sequence length="48" mass="5600">MRLDHCGILFEVLLENLKLVSKKHEKKSTEQIEVGLSDWAYQLSTQQI</sequence>
<name>A0A517YS74_9BACT</name>
<dbReference type="AlphaFoldDB" id="A0A517YS74"/>
<dbReference type="EMBL" id="CP036425">
    <property type="protein sequence ID" value="QDU33079.1"/>
    <property type="molecule type" value="Genomic_DNA"/>
</dbReference>
<protein>
    <submittedName>
        <fullName evidence="1">Uncharacterized protein</fullName>
    </submittedName>
</protein>
<proteinExistence type="predicted"/>
<dbReference type="Proteomes" id="UP000317369">
    <property type="component" value="Chromosome"/>
</dbReference>